<feature type="chain" id="PRO_5037069306" evidence="1">
    <location>
        <begin position="26"/>
        <end position="427"/>
    </location>
</feature>
<keyword evidence="3" id="KW-1185">Reference proteome</keyword>
<dbReference type="PANTHER" id="PTHR30203">
    <property type="entry name" value="OUTER MEMBRANE CATION EFFLUX PROTEIN"/>
    <property type="match status" value="1"/>
</dbReference>
<evidence type="ECO:0000256" key="1">
    <source>
        <dbReference type="SAM" id="SignalP"/>
    </source>
</evidence>
<dbReference type="GO" id="GO:0015562">
    <property type="term" value="F:efflux transmembrane transporter activity"/>
    <property type="evidence" value="ECO:0007669"/>
    <property type="project" value="InterPro"/>
</dbReference>
<dbReference type="EMBL" id="PRDL01000001">
    <property type="protein sequence ID" value="MBE8715719.1"/>
    <property type="molecule type" value="Genomic_DNA"/>
</dbReference>
<evidence type="ECO:0000313" key="3">
    <source>
        <dbReference type="Proteomes" id="UP000652567"/>
    </source>
</evidence>
<dbReference type="Proteomes" id="UP000652567">
    <property type="component" value="Unassembled WGS sequence"/>
</dbReference>
<accession>A0A928V315</accession>
<keyword evidence="1" id="KW-0732">Signal</keyword>
<comment type="caution">
    <text evidence="2">The sequence shown here is derived from an EMBL/GenBank/DDBJ whole genome shotgun (WGS) entry which is preliminary data.</text>
</comment>
<dbReference type="RefSeq" id="WP_193906270.1">
    <property type="nucleotide sequence ID" value="NZ_PRDL01000001.1"/>
</dbReference>
<organism evidence="2 3">
    <name type="scientific">Cellvibrio polysaccharolyticus</name>
    <dbReference type="NCBI Taxonomy" id="2082724"/>
    <lineage>
        <taxon>Bacteria</taxon>
        <taxon>Pseudomonadati</taxon>
        <taxon>Pseudomonadota</taxon>
        <taxon>Gammaproteobacteria</taxon>
        <taxon>Cellvibrionales</taxon>
        <taxon>Cellvibrionaceae</taxon>
        <taxon>Cellvibrio</taxon>
    </lineage>
</organism>
<feature type="signal peptide" evidence="1">
    <location>
        <begin position="1"/>
        <end position="25"/>
    </location>
</feature>
<proteinExistence type="predicted"/>
<reference evidence="2" key="1">
    <citation type="submission" date="2018-07" db="EMBL/GenBank/DDBJ databases">
        <title>Genome assembly of strain Ka43.</title>
        <authorList>
            <person name="Kukolya J."/>
            <person name="Nagy I."/>
            <person name="Horvath B."/>
            <person name="Toth A."/>
        </authorList>
    </citation>
    <scope>NUCLEOTIDE SEQUENCE</scope>
    <source>
        <strain evidence="2">KB43</strain>
    </source>
</reference>
<dbReference type="AlphaFoldDB" id="A0A928V315"/>
<dbReference type="Gene3D" id="1.20.1600.10">
    <property type="entry name" value="Outer membrane efflux proteins (OEP)"/>
    <property type="match status" value="1"/>
</dbReference>
<gene>
    <name evidence="2" type="ORF">C4F51_00775</name>
</gene>
<protein>
    <submittedName>
        <fullName evidence="2">TolC family protein</fullName>
    </submittedName>
</protein>
<dbReference type="SUPFAM" id="SSF56954">
    <property type="entry name" value="Outer membrane efflux proteins (OEP)"/>
    <property type="match status" value="1"/>
</dbReference>
<dbReference type="PANTHER" id="PTHR30203:SF24">
    <property type="entry name" value="BLR4935 PROTEIN"/>
    <property type="match status" value="1"/>
</dbReference>
<evidence type="ECO:0000313" key="2">
    <source>
        <dbReference type="EMBL" id="MBE8715719.1"/>
    </source>
</evidence>
<name>A0A928V315_9GAMM</name>
<dbReference type="InterPro" id="IPR010131">
    <property type="entry name" value="MdtP/NodT-like"/>
</dbReference>
<sequence length="427" mass="48097">MAKPFRFLPWLLCTAGLLGGVPTFAQGLTLPQAVEATLAVNPRLSGFQFRYQALEGARATAALGPQRQVALQLDDVAGSGEMRGVDSAELSLSLSSVIEPAGLRNARLATVDSQRQQLVLEQQQEALALLSDVTRQFIRTTAAWDRWQLQREAQHLSREIQRQVEQRVQSGAAPEADSLRARAAVTRQTLITDQAEQQFREERLLLGSFWQENNPVFEAPKARLIEQPLLPSLSELLARVEQHPAWQRAREEERVQLAQQRELERRAGLSWQWQAGVKHLRATDDTALTMGMSVPLGSRQRATGALTEARARQSLLAQQRDYTRYQASVEIRRRYDAWQQQWHSIDRLQRELLPVLQQTLTATRSAFERGRYGYQELQAIQQELLQARLLQVEVAEAAHLAGVDLEWLTGLAVLPETSSSESAVRLP</sequence>